<keyword evidence="2" id="KW-1185">Reference proteome</keyword>
<comment type="caution">
    <text evidence="1">The sequence shown here is derived from an EMBL/GenBank/DDBJ whole genome shotgun (WGS) entry which is preliminary data.</text>
</comment>
<evidence type="ECO:0000313" key="2">
    <source>
        <dbReference type="Proteomes" id="UP001165384"/>
    </source>
</evidence>
<name>A0ABS9JY63_9RHOO</name>
<dbReference type="RefSeq" id="WP_275707200.1">
    <property type="nucleotide sequence ID" value="NZ_JAKLTN010000001.1"/>
</dbReference>
<sequence>MPDLNWSQVRETVLMLELSAVQIEAAMKDSDSSVDVLTDSFTTMANYMRMISDTIGTLPDHGEVGVAKQNLSGVSEHVSRMMHQAIIAFQFYDKLVQRLGHVGLSLGELSELVGDPQRLFSPGEWVNLQHRIKSKYSTREEIAMFNAVMQGVPVQHAVDKFMAEMDGKSDDIEFF</sequence>
<protein>
    <recommendedName>
        <fullName evidence="3">Chemotaxis protein</fullName>
    </recommendedName>
</protein>
<evidence type="ECO:0000313" key="1">
    <source>
        <dbReference type="EMBL" id="MCG2575852.1"/>
    </source>
</evidence>
<dbReference type="Proteomes" id="UP001165384">
    <property type="component" value="Unassembled WGS sequence"/>
</dbReference>
<accession>A0ABS9JY63</accession>
<evidence type="ECO:0008006" key="3">
    <source>
        <dbReference type="Google" id="ProtNLM"/>
    </source>
</evidence>
<organism evidence="1 2">
    <name type="scientific">Dechloromonas hankyongensis</name>
    <dbReference type="NCBI Taxonomy" id="2908002"/>
    <lineage>
        <taxon>Bacteria</taxon>
        <taxon>Pseudomonadati</taxon>
        <taxon>Pseudomonadota</taxon>
        <taxon>Betaproteobacteria</taxon>
        <taxon>Rhodocyclales</taxon>
        <taxon>Azonexaceae</taxon>
        <taxon>Dechloromonas</taxon>
    </lineage>
</organism>
<dbReference type="EMBL" id="JAKLTN010000001">
    <property type="protein sequence ID" value="MCG2575852.1"/>
    <property type="molecule type" value="Genomic_DNA"/>
</dbReference>
<gene>
    <name evidence="1" type="ORF">LZ012_02445</name>
</gene>
<reference evidence="1" key="1">
    <citation type="submission" date="2022-01" db="EMBL/GenBank/DDBJ databases">
        <authorList>
            <person name="Jo J.-H."/>
            <person name="Im W.-T."/>
        </authorList>
    </citation>
    <scope>NUCLEOTIDE SEQUENCE</scope>
    <source>
        <strain evidence="1">XY25</strain>
    </source>
</reference>
<proteinExistence type="predicted"/>